<evidence type="ECO:0000256" key="2">
    <source>
        <dbReference type="ARBA" id="ARBA00023002"/>
    </source>
</evidence>
<name>A0AAD3DMJ7_9CHLO</name>
<feature type="compositionally biased region" description="Gly residues" evidence="3">
    <location>
        <begin position="249"/>
        <end position="260"/>
    </location>
</feature>
<dbReference type="PANTHER" id="PTHR10742:SF386">
    <property type="entry name" value="LYSINE-SPECIFIC HISTONE DEMETHYLASE 1A"/>
    <property type="match status" value="1"/>
</dbReference>
<evidence type="ECO:0000313" key="6">
    <source>
        <dbReference type="Proteomes" id="UP001054857"/>
    </source>
</evidence>
<feature type="domain" description="Amine oxidase" evidence="4">
    <location>
        <begin position="316"/>
        <end position="519"/>
    </location>
</feature>
<feature type="compositionally biased region" description="Low complexity" evidence="3">
    <location>
        <begin position="542"/>
        <end position="560"/>
    </location>
</feature>
<feature type="compositionally biased region" description="Low complexity" evidence="3">
    <location>
        <begin position="654"/>
        <end position="666"/>
    </location>
</feature>
<evidence type="ECO:0000259" key="4">
    <source>
        <dbReference type="Pfam" id="PF01593"/>
    </source>
</evidence>
<keyword evidence="2" id="KW-0560">Oxidoreductase</keyword>
<dbReference type="EMBL" id="BMAR01000008">
    <property type="protein sequence ID" value="GFR44640.1"/>
    <property type="molecule type" value="Genomic_DNA"/>
</dbReference>
<comment type="similarity">
    <text evidence="1">Belongs to the flavin monoamine oxidase family.</text>
</comment>
<feature type="compositionally biased region" description="Gly residues" evidence="3">
    <location>
        <begin position="634"/>
        <end position="653"/>
    </location>
</feature>
<feature type="region of interest" description="Disordered" evidence="3">
    <location>
        <begin position="249"/>
        <end position="280"/>
    </location>
</feature>
<accession>A0AAD3DMJ7</accession>
<organism evidence="5 6">
    <name type="scientific">Astrephomene gubernaculifera</name>
    <dbReference type="NCBI Taxonomy" id="47775"/>
    <lineage>
        <taxon>Eukaryota</taxon>
        <taxon>Viridiplantae</taxon>
        <taxon>Chlorophyta</taxon>
        <taxon>core chlorophytes</taxon>
        <taxon>Chlorophyceae</taxon>
        <taxon>CS clade</taxon>
        <taxon>Chlamydomonadales</taxon>
        <taxon>Astrephomenaceae</taxon>
        <taxon>Astrephomene</taxon>
    </lineage>
</organism>
<dbReference type="Pfam" id="PF01593">
    <property type="entry name" value="Amino_oxidase"/>
    <property type="match status" value="2"/>
</dbReference>
<dbReference type="InterPro" id="IPR050281">
    <property type="entry name" value="Flavin_monoamine_oxidase"/>
</dbReference>
<evidence type="ECO:0000256" key="1">
    <source>
        <dbReference type="ARBA" id="ARBA00005995"/>
    </source>
</evidence>
<dbReference type="Gene3D" id="3.50.50.60">
    <property type="entry name" value="FAD/NAD(P)-binding domain"/>
    <property type="match status" value="2"/>
</dbReference>
<dbReference type="PANTHER" id="PTHR10742">
    <property type="entry name" value="FLAVIN MONOAMINE OXIDASE"/>
    <property type="match status" value="1"/>
</dbReference>
<gene>
    <name evidence="5" type="ORF">Agub_g5929</name>
</gene>
<feature type="domain" description="Amine oxidase" evidence="4">
    <location>
        <begin position="34"/>
        <end position="311"/>
    </location>
</feature>
<dbReference type="SUPFAM" id="SSF51905">
    <property type="entry name" value="FAD/NAD(P)-binding domain"/>
    <property type="match status" value="1"/>
</dbReference>
<evidence type="ECO:0000256" key="3">
    <source>
        <dbReference type="SAM" id="MobiDB-lite"/>
    </source>
</evidence>
<dbReference type="InterPro" id="IPR002937">
    <property type="entry name" value="Amino_oxidase"/>
</dbReference>
<keyword evidence="6" id="KW-1185">Reference proteome</keyword>
<dbReference type="GO" id="GO:0046592">
    <property type="term" value="F:polyamine oxidase activity"/>
    <property type="evidence" value="ECO:0007669"/>
    <property type="project" value="TreeGrafter"/>
</dbReference>
<dbReference type="Proteomes" id="UP001054857">
    <property type="component" value="Unassembled WGS sequence"/>
</dbReference>
<dbReference type="Gene3D" id="3.90.660.10">
    <property type="match status" value="1"/>
</dbReference>
<protein>
    <recommendedName>
        <fullName evidence="4">Amine oxidase domain-containing protein</fullName>
    </recommendedName>
</protein>
<reference evidence="5 6" key="1">
    <citation type="journal article" date="2021" name="Sci. Rep.">
        <title>Genome sequencing of the multicellular alga Astrephomene provides insights into convergent evolution of germ-soma differentiation.</title>
        <authorList>
            <person name="Yamashita S."/>
            <person name="Yamamoto K."/>
            <person name="Matsuzaki R."/>
            <person name="Suzuki S."/>
            <person name="Yamaguchi H."/>
            <person name="Hirooka S."/>
            <person name="Minakuchi Y."/>
            <person name="Miyagishima S."/>
            <person name="Kawachi M."/>
            <person name="Toyoda A."/>
            <person name="Nozaki H."/>
        </authorList>
    </citation>
    <scope>NUCLEOTIDE SEQUENCE [LARGE SCALE GENOMIC DNA]</scope>
    <source>
        <strain evidence="5 6">NIES-4017</strain>
    </source>
</reference>
<evidence type="ECO:0000313" key="5">
    <source>
        <dbReference type="EMBL" id="GFR44640.1"/>
    </source>
</evidence>
<sequence>MELPQFSNAVNTSRGRLHGAEETATDVIVIGAGISGLACAATLRNAGLRVVVLEARERIGGRIHTVPLAEGNGRPTWAVDLGGAWVHGIGSSGAPNHLYSLACELQLGCLPTDYSDAAVYTAEGVRLAAGTVADIENLYHVFEQHLHTLLHSPDPALALMPIQTALEAFASARRLSPAQRAHLAFAVSNHMEHYWAGEATHMGVAALDEEVLPGGDVVLARGYAGIVERLAVGLDVRLGHEVLAVQYGGGTEDGGGGGVKPGDRSSGRGGQQQQQQPAAGVVVTARMGGSSLPTPAGAAAAAAAAAPSSSSGGAVMRLTARAAVVTLPVGVLRSGAVCFQPALAQADPRKAAAVRQLGTAVYNKVIMLFDPADVFWDDTAFIYRIPGPCEAGRWSYFLNLHKVTGAPILIAFNLGEAAAALEALGDEETLGGAMRALAGLYGSSRVRRPRQTVVTRWGSDPYSRMSYTYIPAGLTSAAFDDVARPILGSLFFAGEAAHRRHYGTAHGAYESGLLAASAVVRELALKQQWQWQLASRRLLQQQQQQQRPRSSRALRAAQRPTGQRVAATGKVPARTVEATAAAAASPVGACHAGNQDGLAGSGAAELAVVLHGAMEAGKDELVSGFHLHEGRAMGAGGHRGSGGECGEEGGGQQAGAVGEVAGVTGLSEGGTGGKEGEGRAGVGEVPDAAPLPLSKL</sequence>
<dbReference type="AlphaFoldDB" id="A0AAD3DMJ7"/>
<proteinExistence type="inferred from homology"/>
<feature type="region of interest" description="Disordered" evidence="3">
    <location>
        <begin position="634"/>
        <end position="696"/>
    </location>
</feature>
<dbReference type="GO" id="GO:0006598">
    <property type="term" value="P:polyamine catabolic process"/>
    <property type="evidence" value="ECO:0007669"/>
    <property type="project" value="TreeGrafter"/>
</dbReference>
<dbReference type="SUPFAM" id="SSF54373">
    <property type="entry name" value="FAD-linked reductases, C-terminal domain"/>
    <property type="match status" value="1"/>
</dbReference>
<feature type="region of interest" description="Disordered" evidence="3">
    <location>
        <begin position="542"/>
        <end position="571"/>
    </location>
</feature>
<dbReference type="InterPro" id="IPR036188">
    <property type="entry name" value="FAD/NAD-bd_sf"/>
</dbReference>
<comment type="caution">
    <text evidence="5">The sequence shown here is derived from an EMBL/GenBank/DDBJ whole genome shotgun (WGS) entry which is preliminary data.</text>
</comment>